<dbReference type="EMBL" id="JACIFH010000001">
    <property type="protein sequence ID" value="MBB4140768.1"/>
    <property type="molecule type" value="Genomic_DNA"/>
</dbReference>
<reference evidence="1 2" key="1">
    <citation type="submission" date="2020-08" db="EMBL/GenBank/DDBJ databases">
        <title>Sequencing the genomes of 1000 actinobacteria strains.</title>
        <authorList>
            <person name="Klenk H.-P."/>
        </authorList>
    </citation>
    <scope>NUCLEOTIDE SEQUENCE [LARGE SCALE GENOMIC DNA]</scope>
    <source>
        <strain evidence="1 2">DSM 19600</strain>
    </source>
</reference>
<keyword evidence="2" id="KW-1185">Reference proteome</keyword>
<protein>
    <submittedName>
        <fullName evidence="1">Uncharacterized protein</fullName>
    </submittedName>
</protein>
<dbReference type="AlphaFoldDB" id="A0AA40SQY6"/>
<dbReference type="Proteomes" id="UP000549113">
    <property type="component" value="Unassembled WGS sequence"/>
</dbReference>
<comment type="caution">
    <text evidence="1">The sequence shown here is derived from an EMBL/GenBank/DDBJ whole genome shotgun (WGS) entry which is preliminary data.</text>
</comment>
<evidence type="ECO:0000313" key="2">
    <source>
        <dbReference type="Proteomes" id="UP000549113"/>
    </source>
</evidence>
<name>A0AA40SQY6_9MICO</name>
<organism evidence="1 2">
    <name type="scientific">Microbacterium invictum</name>
    <dbReference type="NCBI Taxonomy" id="515415"/>
    <lineage>
        <taxon>Bacteria</taxon>
        <taxon>Bacillati</taxon>
        <taxon>Actinomycetota</taxon>
        <taxon>Actinomycetes</taxon>
        <taxon>Micrococcales</taxon>
        <taxon>Microbacteriaceae</taxon>
        <taxon>Microbacterium</taxon>
    </lineage>
</organism>
<accession>A0AA40SQY6</accession>
<gene>
    <name evidence="1" type="ORF">BKA10_002562</name>
</gene>
<dbReference type="RefSeq" id="WP_183500249.1">
    <property type="nucleotide sequence ID" value="NZ_BAABCO010000004.1"/>
</dbReference>
<sequence length="394" mass="43209">MHTNQDTADAIPPQPFTIHSINGYTNVFIDVMAETLGLGDSGVQTLLRTMHSQVSSILKDKGVSYADLKSALTPQSGKHEIAFIFDSSQATSWQYGEEFSRAWLAALSIAKGPKRTAISEGDIIGLPAQFVWQLLDQQLVRPAEQEVPSLSPEQYFVVYFTNVSKAQLTALDREVRAKSVAYLGYVDCSGWTPLKTGLALPQIALRLDKKIITAEDDDGNANLRGYRFDEYGFEIVGVDEDLYGTMLDFRIDMGIEQWGASDSAIALSALSGVMRDIASMALTIDERRFEYLTSEEPGYGHGASVKKAGLAGFDRFALADAIKKEISKSLLFNLRSVAGSKTVGGKRMAAPENDALMFTVQVEFPDRTGAKQRYQVGVKYDPRKHAGEVATMFG</sequence>
<evidence type="ECO:0000313" key="1">
    <source>
        <dbReference type="EMBL" id="MBB4140768.1"/>
    </source>
</evidence>
<proteinExistence type="predicted"/>